<proteinExistence type="inferred from homology"/>
<evidence type="ECO:0000313" key="14">
    <source>
        <dbReference type="Proteomes" id="UP000326062"/>
    </source>
</evidence>
<reference evidence="13 14" key="1">
    <citation type="submission" date="2019-06" db="EMBL/GenBank/DDBJ databases">
        <title>Discovery of a novel chromosome fission-fusion reversal in muntjac.</title>
        <authorList>
            <person name="Mudd A.B."/>
            <person name="Bredeson J.V."/>
            <person name="Baum R."/>
            <person name="Hockemeyer D."/>
            <person name="Rokhsar D.S."/>
        </authorList>
    </citation>
    <scope>NUCLEOTIDE SEQUENCE [LARGE SCALE GENOMIC DNA]</scope>
    <source>
        <strain evidence="13">UCam_UCB_Mr</strain>
        <tissue evidence="13">Fibroblast cell line</tissue>
    </source>
</reference>
<keyword evidence="14" id="KW-1185">Reference proteome</keyword>
<evidence type="ECO:0000256" key="4">
    <source>
        <dbReference type="ARBA" id="ARBA00011667"/>
    </source>
</evidence>
<evidence type="ECO:0000256" key="3">
    <source>
        <dbReference type="ARBA" id="ARBA00010906"/>
    </source>
</evidence>
<dbReference type="PANTHER" id="PTHR34917">
    <property type="entry name" value="RBPJ-INTERACTING AND TUBULIN-ASSOCIATED PROTEIN 1"/>
    <property type="match status" value="1"/>
</dbReference>
<dbReference type="PANTHER" id="PTHR34917:SF1">
    <property type="entry name" value="RBPJ-INTERACTING AND TUBULIN-ASSOCIATED PROTEIN 1"/>
    <property type="match status" value="1"/>
</dbReference>
<comment type="subunit">
    <text evidence="4">Interacts with RBPJ/RBPSUH.</text>
</comment>
<keyword evidence="8" id="KW-0914">Notch signaling pathway</keyword>
<feature type="compositionally biased region" description="Low complexity" evidence="12">
    <location>
        <begin position="207"/>
        <end position="219"/>
    </location>
</feature>
<dbReference type="GO" id="GO:0015631">
    <property type="term" value="F:tubulin binding"/>
    <property type="evidence" value="ECO:0007669"/>
    <property type="project" value="InterPro"/>
</dbReference>
<evidence type="ECO:0000256" key="12">
    <source>
        <dbReference type="SAM" id="MobiDB-lite"/>
    </source>
</evidence>
<comment type="similarity">
    <text evidence="3">Belongs to the RITA family.</text>
</comment>
<dbReference type="InterPro" id="IPR031418">
    <property type="entry name" value="RITA1"/>
</dbReference>
<dbReference type="EMBL" id="VCEB01000001">
    <property type="protein sequence ID" value="KAB0387476.1"/>
    <property type="molecule type" value="Genomic_DNA"/>
</dbReference>
<dbReference type="GO" id="GO:0007219">
    <property type="term" value="P:Notch signaling pathway"/>
    <property type="evidence" value="ECO:0007669"/>
    <property type="project" value="UniProtKB-KW"/>
</dbReference>
<dbReference type="GO" id="GO:0045746">
    <property type="term" value="P:negative regulation of Notch signaling pathway"/>
    <property type="evidence" value="ECO:0007669"/>
    <property type="project" value="TreeGrafter"/>
</dbReference>
<dbReference type="Pfam" id="PF17066">
    <property type="entry name" value="RITA"/>
    <property type="match status" value="2"/>
</dbReference>
<evidence type="ECO:0000256" key="10">
    <source>
        <dbReference type="ARBA" id="ARBA00024957"/>
    </source>
</evidence>
<dbReference type="GO" id="GO:0005634">
    <property type="term" value="C:nucleus"/>
    <property type="evidence" value="ECO:0007669"/>
    <property type="project" value="UniProtKB-SubCell"/>
</dbReference>
<comment type="subcellular location">
    <subcellularLocation>
        <location evidence="2">Cytoplasm</location>
    </subcellularLocation>
    <subcellularLocation>
        <location evidence="1">Nucleus</location>
    </subcellularLocation>
</comment>
<evidence type="ECO:0000256" key="6">
    <source>
        <dbReference type="ARBA" id="ARBA00022490"/>
    </source>
</evidence>
<sequence length="238" mass="25456">MKTPAELAISWMQTLHIQHRCGGGYQVKVRPSYVEEILFGSPAGTWPTAPAFDPPWRKKANRTRGVGTGVSQASGANGSCESTSSSGGTPTLTPRKNKYRLTSQNSSYCGDWEAKRMVRGDAAKLHALFRITPAIARGSHSPHPRETPARAVHPAGPQRQSPGWGIPTRSPTYCPWHRSPPTSTPCTDGPQDPRPAPSGVTFQRPLVTASAPSVSVSVPAMPPIPQGGATQKAKPPWK</sequence>
<name>A0A5J5N4I6_MUNRE</name>
<protein>
    <recommendedName>
        <fullName evidence="5">RBPJ-interacting and tubulin-associated protein 1</fullName>
    </recommendedName>
    <alternativeName>
        <fullName evidence="11">RBPJ-interacting and tubulin-associated protein</fullName>
    </alternativeName>
</protein>
<evidence type="ECO:0000256" key="9">
    <source>
        <dbReference type="ARBA" id="ARBA00023242"/>
    </source>
</evidence>
<evidence type="ECO:0000256" key="1">
    <source>
        <dbReference type="ARBA" id="ARBA00004123"/>
    </source>
</evidence>
<evidence type="ECO:0000256" key="5">
    <source>
        <dbReference type="ARBA" id="ARBA00014447"/>
    </source>
</evidence>
<evidence type="ECO:0000313" key="13">
    <source>
        <dbReference type="EMBL" id="KAB0387476.1"/>
    </source>
</evidence>
<feature type="compositionally biased region" description="Low complexity" evidence="12">
    <location>
        <begin position="74"/>
        <end position="93"/>
    </location>
</feature>
<keyword evidence="9" id="KW-0539">Nucleus</keyword>
<evidence type="ECO:0000256" key="7">
    <source>
        <dbReference type="ARBA" id="ARBA00022902"/>
    </source>
</evidence>
<organism evidence="13 14">
    <name type="scientific">Muntiacus reevesi</name>
    <name type="common">Reeves' muntjac</name>
    <name type="synonym">Cervus reevesi</name>
    <dbReference type="NCBI Taxonomy" id="9886"/>
    <lineage>
        <taxon>Eukaryota</taxon>
        <taxon>Metazoa</taxon>
        <taxon>Chordata</taxon>
        <taxon>Craniata</taxon>
        <taxon>Vertebrata</taxon>
        <taxon>Euteleostomi</taxon>
        <taxon>Mammalia</taxon>
        <taxon>Eutheria</taxon>
        <taxon>Laurasiatheria</taxon>
        <taxon>Artiodactyla</taxon>
        <taxon>Ruminantia</taxon>
        <taxon>Pecora</taxon>
        <taxon>Cervidae</taxon>
        <taxon>Muntiacinae</taxon>
        <taxon>Muntiacus</taxon>
    </lineage>
</organism>
<dbReference type="GO" id="GO:0007399">
    <property type="term" value="P:nervous system development"/>
    <property type="evidence" value="ECO:0007669"/>
    <property type="project" value="UniProtKB-KW"/>
</dbReference>
<comment type="caution">
    <text evidence="13">The sequence shown here is derived from an EMBL/GenBank/DDBJ whole genome shotgun (WGS) entry which is preliminary data.</text>
</comment>
<evidence type="ECO:0000256" key="11">
    <source>
        <dbReference type="ARBA" id="ARBA00031318"/>
    </source>
</evidence>
<evidence type="ECO:0000256" key="2">
    <source>
        <dbReference type="ARBA" id="ARBA00004496"/>
    </source>
</evidence>
<keyword evidence="7" id="KW-0524">Neurogenesis</keyword>
<evidence type="ECO:0000256" key="8">
    <source>
        <dbReference type="ARBA" id="ARBA00022976"/>
    </source>
</evidence>
<dbReference type="AlphaFoldDB" id="A0A5J5N4I6"/>
<gene>
    <name evidence="13" type="ORF">FD755_002432</name>
</gene>
<accession>A0A5J5N4I6</accession>
<keyword evidence="6" id="KW-0963">Cytoplasm</keyword>
<feature type="region of interest" description="Disordered" evidence="12">
    <location>
        <begin position="50"/>
        <end position="96"/>
    </location>
</feature>
<dbReference type="GO" id="GO:0005737">
    <property type="term" value="C:cytoplasm"/>
    <property type="evidence" value="ECO:0007669"/>
    <property type="project" value="UniProtKB-SubCell"/>
</dbReference>
<dbReference type="GO" id="GO:0051168">
    <property type="term" value="P:nuclear export"/>
    <property type="evidence" value="ECO:0007669"/>
    <property type="project" value="InterPro"/>
</dbReference>
<comment type="function">
    <text evidence="10">Tubulin-binding protein that acts as a negative regulator of Notch signaling pathway. Shuttles between the cytoplasm and the nucleus and mediates the nuclear export of RBPJ/RBPSUH, thereby preventing the interaction between RBPJ/RBPSUH and NICD product of Notch proteins (Notch intracellular domain), leading to down-regulate Notch-mediated transcription. May play a role in neurogenesis.</text>
</comment>
<feature type="region of interest" description="Disordered" evidence="12">
    <location>
        <begin position="136"/>
        <end position="238"/>
    </location>
</feature>
<dbReference type="Proteomes" id="UP000326062">
    <property type="component" value="Chromosome 1"/>
</dbReference>